<evidence type="ECO:0000313" key="3">
    <source>
        <dbReference type="Proteomes" id="UP001177670"/>
    </source>
</evidence>
<evidence type="ECO:0000313" key="2">
    <source>
        <dbReference type="EMBL" id="KAK1124610.1"/>
    </source>
</evidence>
<comment type="caution">
    <text evidence="2">The sequence shown here is derived from an EMBL/GenBank/DDBJ whole genome shotgun (WGS) entry which is preliminary data.</text>
</comment>
<dbReference type="EMBL" id="JAHYIQ010000017">
    <property type="protein sequence ID" value="KAK1124610.1"/>
    <property type="molecule type" value="Genomic_DNA"/>
</dbReference>
<dbReference type="AlphaFoldDB" id="A0AA40FSK7"/>
<name>A0AA40FSK7_9HYME</name>
<dbReference type="Proteomes" id="UP001177670">
    <property type="component" value="Unassembled WGS sequence"/>
</dbReference>
<evidence type="ECO:0000256" key="1">
    <source>
        <dbReference type="SAM" id="MobiDB-lite"/>
    </source>
</evidence>
<reference evidence="2" key="1">
    <citation type="submission" date="2021-10" db="EMBL/GenBank/DDBJ databases">
        <title>Melipona bicolor Genome sequencing and assembly.</title>
        <authorList>
            <person name="Araujo N.S."/>
            <person name="Arias M.C."/>
        </authorList>
    </citation>
    <scope>NUCLEOTIDE SEQUENCE</scope>
    <source>
        <strain evidence="2">USP_2M_L1-L4_2017</strain>
        <tissue evidence="2">Whole body</tissue>
    </source>
</reference>
<organism evidence="2 3">
    <name type="scientific">Melipona bicolor</name>
    <dbReference type="NCBI Taxonomy" id="60889"/>
    <lineage>
        <taxon>Eukaryota</taxon>
        <taxon>Metazoa</taxon>
        <taxon>Ecdysozoa</taxon>
        <taxon>Arthropoda</taxon>
        <taxon>Hexapoda</taxon>
        <taxon>Insecta</taxon>
        <taxon>Pterygota</taxon>
        <taxon>Neoptera</taxon>
        <taxon>Endopterygota</taxon>
        <taxon>Hymenoptera</taxon>
        <taxon>Apocrita</taxon>
        <taxon>Aculeata</taxon>
        <taxon>Apoidea</taxon>
        <taxon>Anthophila</taxon>
        <taxon>Apidae</taxon>
        <taxon>Melipona</taxon>
    </lineage>
</organism>
<feature type="region of interest" description="Disordered" evidence="1">
    <location>
        <begin position="1"/>
        <end position="55"/>
    </location>
</feature>
<feature type="compositionally biased region" description="Basic residues" evidence="1">
    <location>
        <begin position="23"/>
        <end position="49"/>
    </location>
</feature>
<accession>A0AA40FSK7</accession>
<gene>
    <name evidence="2" type="ORF">K0M31_005984</name>
</gene>
<keyword evidence="3" id="KW-1185">Reference proteome</keyword>
<protein>
    <submittedName>
        <fullName evidence="2">Uncharacterized protein</fullName>
    </submittedName>
</protein>
<sequence>MCRSTPRGFRSDEAVQAADTRKSGRREKSRKEKKKKKKTKRKKDTRKRNVFSANQRAQASFAHVFGTWAHALYGRRSHHVPESANANATSTCKINYKYSRANEFPSLVISDSSFRASFLLLPFSRSRCSNYVLPRRDAYDSRESRPDGSAIAGEANF</sequence>
<proteinExistence type="predicted"/>